<organism evidence="2 3">
    <name type="scientific">Lentinula aff. detonsa</name>
    <dbReference type="NCBI Taxonomy" id="2804958"/>
    <lineage>
        <taxon>Eukaryota</taxon>
        <taxon>Fungi</taxon>
        <taxon>Dikarya</taxon>
        <taxon>Basidiomycota</taxon>
        <taxon>Agaricomycotina</taxon>
        <taxon>Agaricomycetes</taxon>
        <taxon>Agaricomycetidae</taxon>
        <taxon>Agaricales</taxon>
        <taxon>Marasmiineae</taxon>
        <taxon>Omphalotaceae</taxon>
        <taxon>Lentinula</taxon>
    </lineage>
</organism>
<feature type="signal peptide" evidence="1">
    <location>
        <begin position="1"/>
        <end position="28"/>
    </location>
</feature>
<proteinExistence type="predicted"/>
<accession>A0AA38NKD9</accession>
<keyword evidence="1" id="KW-0732">Signal</keyword>
<dbReference type="AlphaFoldDB" id="A0AA38NKD9"/>
<name>A0AA38NKD9_9AGAR</name>
<feature type="chain" id="PRO_5041237313" description="Ig-like domain-containing protein" evidence="1">
    <location>
        <begin position="29"/>
        <end position="218"/>
    </location>
</feature>
<comment type="caution">
    <text evidence="2">The sequence shown here is derived from an EMBL/GenBank/DDBJ whole genome shotgun (WGS) entry which is preliminary data.</text>
</comment>
<sequence>MLNFQPASFGIAGVLLSAVSMLPGEVNAIPATRTVTVFGVSFPPDSLRSIPQPPSTPTVVASYSVLGTTTSDGKIMTVYGEDIIYSEFVEGQGAIASGTSTSITWSTGTFSAPQTEHDEIAIGASAIAFSHSDGLAIDPVDVVNCDVDSSTGACTEVYWFKGQSTTQTTSWTGSLVPVQTFEVSVSATATTTNAAGSLKPFVSFAVGVSSLLAILSVW</sequence>
<dbReference type="EMBL" id="MU793480">
    <property type="protein sequence ID" value="KAJ3782374.1"/>
    <property type="molecule type" value="Genomic_DNA"/>
</dbReference>
<dbReference type="Proteomes" id="UP001163798">
    <property type="component" value="Unassembled WGS sequence"/>
</dbReference>
<protein>
    <recommendedName>
        <fullName evidence="4">Ig-like domain-containing protein</fullName>
    </recommendedName>
</protein>
<evidence type="ECO:0008006" key="4">
    <source>
        <dbReference type="Google" id="ProtNLM"/>
    </source>
</evidence>
<gene>
    <name evidence="2" type="ORF">GGU10DRAFT_81863</name>
</gene>
<evidence type="ECO:0000313" key="3">
    <source>
        <dbReference type="Proteomes" id="UP001163798"/>
    </source>
</evidence>
<evidence type="ECO:0000256" key="1">
    <source>
        <dbReference type="SAM" id="SignalP"/>
    </source>
</evidence>
<keyword evidence="3" id="KW-1185">Reference proteome</keyword>
<reference evidence="2" key="1">
    <citation type="submission" date="2022-08" db="EMBL/GenBank/DDBJ databases">
        <authorList>
            <consortium name="DOE Joint Genome Institute"/>
            <person name="Min B."/>
            <person name="Riley R."/>
            <person name="Sierra-Patev S."/>
            <person name="Naranjo-Ortiz M."/>
            <person name="Looney B."/>
            <person name="Konkel Z."/>
            <person name="Slot J.C."/>
            <person name="Sakamoto Y."/>
            <person name="Steenwyk J.L."/>
            <person name="Rokas A."/>
            <person name="Carro J."/>
            <person name="Camarero S."/>
            <person name="Ferreira P."/>
            <person name="Molpeceres G."/>
            <person name="Ruiz-Duenas F.J."/>
            <person name="Serrano A."/>
            <person name="Henrissat B."/>
            <person name="Drula E."/>
            <person name="Hughes K.W."/>
            <person name="Mata J.L."/>
            <person name="Ishikawa N.K."/>
            <person name="Vargas-Isla R."/>
            <person name="Ushijima S."/>
            <person name="Smith C.A."/>
            <person name="Ahrendt S."/>
            <person name="Andreopoulos W."/>
            <person name="He G."/>
            <person name="Labutti K."/>
            <person name="Lipzen A."/>
            <person name="Ng V."/>
            <person name="Sandor L."/>
            <person name="Barry K."/>
            <person name="Martinez A.T."/>
            <person name="Xiao Y."/>
            <person name="Gibbons J.G."/>
            <person name="Terashima K."/>
            <person name="Hibbett D.S."/>
            <person name="Grigoriev I.V."/>
        </authorList>
    </citation>
    <scope>NUCLEOTIDE SEQUENCE</scope>
    <source>
        <strain evidence="2">TFB10291</strain>
    </source>
</reference>
<evidence type="ECO:0000313" key="2">
    <source>
        <dbReference type="EMBL" id="KAJ3782374.1"/>
    </source>
</evidence>